<dbReference type="SUPFAM" id="SSF52540">
    <property type="entry name" value="P-loop containing nucleoside triphosphate hydrolases"/>
    <property type="match status" value="1"/>
</dbReference>
<evidence type="ECO:0000313" key="7">
    <source>
        <dbReference type="EMBL" id="MDE1513971.1"/>
    </source>
</evidence>
<reference evidence="7 8" key="1">
    <citation type="submission" date="2023-02" db="EMBL/GenBank/DDBJ databases">
        <title>Vibrio intestini sp. nov., a close relative of Vibrio cholerae isolated from the intestine of Healthy Culter dabryi.</title>
        <authorList>
            <person name="Wu N."/>
        </authorList>
    </citation>
    <scope>NUCLEOTIDE SEQUENCE [LARGE SCALE GENOMIC DNA]</scope>
    <source>
        <strain evidence="7 8">DSL-7</strain>
    </source>
</reference>
<dbReference type="Pfam" id="PF00158">
    <property type="entry name" value="Sigma54_activat"/>
    <property type="match status" value="1"/>
</dbReference>
<accession>A0ABT5UX20</accession>
<dbReference type="InterPro" id="IPR029016">
    <property type="entry name" value="GAF-like_dom_sf"/>
</dbReference>
<dbReference type="Gene3D" id="3.40.50.300">
    <property type="entry name" value="P-loop containing nucleotide triphosphate hydrolases"/>
    <property type="match status" value="1"/>
</dbReference>
<dbReference type="PROSITE" id="PS00688">
    <property type="entry name" value="SIGMA54_INTERACT_3"/>
    <property type="match status" value="1"/>
</dbReference>
<comment type="caution">
    <text evidence="7">The sequence shown here is derived from an EMBL/GenBank/DDBJ whole genome shotgun (WGS) entry which is preliminary data.</text>
</comment>
<evidence type="ECO:0000256" key="5">
    <source>
        <dbReference type="ARBA" id="ARBA00023163"/>
    </source>
</evidence>
<dbReference type="SUPFAM" id="SSF46689">
    <property type="entry name" value="Homeodomain-like"/>
    <property type="match status" value="1"/>
</dbReference>
<dbReference type="SMART" id="SM00382">
    <property type="entry name" value="AAA"/>
    <property type="match status" value="1"/>
</dbReference>
<evidence type="ECO:0000259" key="6">
    <source>
        <dbReference type="PROSITE" id="PS50045"/>
    </source>
</evidence>
<dbReference type="PROSITE" id="PS00676">
    <property type="entry name" value="SIGMA54_INTERACT_2"/>
    <property type="match status" value="1"/>
</dbReference>
<dbReference type="InterPro" id="IPR025944">
    <property type="entry name" value="Sigma_54_int_dom_CS"/>
</dbReference>
<dbReference type="Gene3D" id="3.30.450.40">
    <property type="match status" value="1"/>
</dbReference>
<dbReference type="EMBL" id="JARBFT010000002">
    <property type="protein sequence ID" value="MDE1513971.1"/>
    <property type="molecule type" value="Genomic_DNA"/>
</dbReference>
<feature type="domain" description="Sigma-54 factor interaction" evidence="6">
    <location>
        <begin position="194"/>
        <end position="423"/>
    </location>
</feature>
<dbReference type="InterPro" id="IPR058031">
    <property type="entry name" value="AAA_lid_NorR"/>
</dbReference>
<evidence type="ECO:0000256" key="3">
    <source>
        <dbReference type="ARBA" id="ARBA00023015"/>
    </source>
</evidence>
<dbReference type="RefSeq" id="WP_274721693.1">
    <property type="nucleotide sequence ID" value="NZ_JARBFT010000002.1"/>
</dbReference>
<proteinExistence type="predicted"/>
<gene>
    <name evidence="7" type="primary">norR</name>
    <name evidence="7" type="ORF">PUN32_02950</name>
</gene>
<dbReference type="CDD" id="cd00009">
    <property type="entry name" value="AAA"/>
    <property type="match status" value="1"/>
</dbReference>
<sequence length="535" mass="59589">MQEFSLTTLLEMTVGLASGTNNDDRFHRLLDALRKAVTCDCVVLMALHNQTLIPLAMQGLTRDTLGRRFVVNQHPRLAQICNADRPVRFAADCPLPDPFDGLLLNSEEDLPIHSCMGLPLHFGGQLLGILTLDSLKPDAFDPLSSRSLEMLSAIAAATLKMALTFAELENQAKQTQQRLEELNQEVWSRDNLEIIGNSHPMQTMKADIDVVAPSQFTILIHGETGVGKELVARTIHQRSNRQRQPLVYVNCAAIPEHLLESELFGHVKGAFTGADRQRMGKFALADGGTLFLDEIGELPLSAQSKILRALQNQEIQPVGQDRVQTVDVRIVAATNRDLKQEVQNGHFRADLYHRLSVYPIYVPPLRERQGDIALLAGYFVEHARRKLAITQLKLHADALNLLIAYPWPGNVRELEHVINRAALKAKARQVGRSVTTLSALDIGELQGPTRQSMAADHAQATLQDPINLDIGLREATDQFQRHLLSQTLTQANFNWAEAARRLHTDRANLIRLAKRLGITVARQHTLEHADNTQTT</sequence>
<dbReference type="Proteomes" id="UP001216189">
    <property type="component" value="Unassembled WGS sequence"/>
</dbReference>
<organism evidence="7 8">
    <name type="scientific">Vibrio chanodichtyis</name>
    <dbReference type="NCBI Taxonomy" id="3027932"/>
    <lineage>
        <taxon>Bacteria</taxon>
        <taxon>Pseudomonadati</taxon>
        <taxon>Pseudomonadota</taxon>
        <taxon>Gammaproteobacteria</taxon>
        <taxon>Vibrionales</taxon>
        <taxon>Vibrionaceae</taxon>
        <taxon>Vibrio</taxon>
    </lineage>
</organism>
<dbReference type="Gene3D" id="1.10.10.60">
    <property type="entry name" value="Homeodomain-like"/>
    <property type="match status" value="1"/>
</dbReference>
<dbReference type="InterPro" id="IPR002078">
    <property type="entry name" value="Sigma_54_int"/>
</dbReference>
<evidence type="ECO:0000256" key="2">
    <source>
        <dbReference type="ARBA" id="ARBA00022840"/>
    </source>
</evidence>
<keyword evidence="8" id="KW-1185">Reference proteome</keyword>
<dbReference type="PROSITE" id="PS50045">
    <property type="entry name" value="SIGMA54_INTERACT_4"/>
    <property type="match status" value="1"/>
</dbReference>
<evidence type="ECO:0000313" key="8">
    <source>
        <dbReference type="Proteomes" id="UP001216189"/>
    </source>
</evidence>
<dbReference type="Gene3D" id="1.10.8.60">
    <property type="match status" value="1"/>
</dbReference>
<dbReference type="PANTHER" id="PTHR32071">
    <property type="entry name" value="TRANSCRIPTIONAL REGULATORY PROTEIN"/>
    <property type="match status" value="1"/>
</dbReference>
<keyword evidence="2" id="KW-0067">ATP-binding</keyword>
<dbReference type="InterPro" id="IPR027417">
    <property type="entry name" value="P-loop_NTPase"/>
</dbReference>
<dbReference type="SUPFAM" id="SSF55781">
    <property type="entry name" value="GAF domain-like"/>
    <property type="match status" value="1"/>
</dbReference>
<keyword evidence="1" id="KW-0547">Nucleotide-binding</keyword>
<dbReference type="InterPro" id="IPR009057">
    <property type="entry name" value="Homeodomain-like_sf"/>
</dbReference>
<dbReference type="InterPro" id="IPR025943">
    <property type="entry name" value="Sigma_54_int_dom_ATP-bd_2"/>
</dbReference>
<evidence type="ECO:0000256" key="1">
    <source>
        <dbReference type="ARBA" id="ARBA00022741"/>
    </source>
</evidence>
<dbReference type="InterPro" id="IPR003593">
    <property type="entry name" value="AAA+_ATPase"/>
</dbReference>
<dbReference type="Pfam" id="PF25601">
    <property type="entry name" value="AAA_lid_14"/>
    <property type="match status" value="1"/>
</dbReference>
<name>A0ABT5UX20_9VIBR</name>
<protein>
    <submittedName>
        <fullName evidence="7">Nitric oxide reductase transcriptional regulator NorR</fullName>
    </submittedName>
</protein>
<keyword evidence="5" id="KW-0804">Transcription</keyword>
<keyword evidence="3" id="KW-0805">Transcription regulation</keyword>
<dbReference type="InterPro" id="IPR025662">
    <property type="entry name" value="Sigma_54_int_dom_ATP-bd_1"/>
</dbReference>
<keyword evidence="4" id="KW-0238">DNA-binding</keyword>
<dbReference type="PANTHER" id="PTHR32071:SF35">
    <property type="entry name" value="ANAEROBIC NITRIC OXIDE REDUCTASE TRANSCRIPTION REGULATOR NORR"/>
    <property type="match status" value="1"/>
</dbReference>
<evidence type="ECO:0000256" key="4">
    <source>
        <dbReference type="ARBA" id="ARBA00023125"/>
    </source>
</evidence>
<dbReference type="NCBIfam" id="NF003451">
    <property type="entry name" value="PRK05022.1"/>
    <property type="match status" value="1"/>
</dbReference>
<dbReference type="InterPro" id="IPR003018">
    <property type="entry name" value="GAF"/>
</dbReference>
<dbReference type="PROSITE" id="PS00675">
    <property type="entry name" value="SIGMA54_INTERACT_1"/>
    <property type="match status" value="1"/>
</dbReference>
<dbReference type="Pfam" id="PF01590">
    <property type="entry name" value="GAF"/>
    <property type="match status" value="1"/>
</dbReference>
<dbReference type="SMART" id="SM00065">
    <property type="entry name" value="GAF"/>
    <property type="match status" value="1"/>
</dbReference>